<name>A0A2G5B3Y0_COERN</name>
<dbReference type="AlphaFoldDB" id="A0A2G5B3Y0"/>
<evidence type="ECO:0000259" key="2">
    <source>
        <dbReference type="SMART" id="SM00385"/>
    </source>
</evidence>
<dbReference type="SUPFAM" id="SSF47954">
    <property type="entry name" value="Cyclin-like"/>
    <property type="match status" value="2"/>
</dbReference>
<evidence type="ECO:0000313" key="3">
    <source>
        <dbReference type="EMBL" id="PIA13437.1"/>
    </source>
</evidence>
<dbReference type="InterPro" id="IPR013763">
    <property type="entry name" value="Cyclin-like_dom"/>
</dbReference>
<protein>
    <submittedName>
        <fullName evidence="3">Cyclin-like protein</fullName>
    </submittedName>
</protein>
<sequence>PLLTPSQIEASPSLLQGMTPALEADMRAYGCHLIQASGSVLRLPQPVMASAQVLLQRFYYLAPFQLFPLRSIALGALFLACKVEESPQTIRNIINVMDIIVKRDRGYPEVVTDGYDAEYYDMKNEMVIGEIQILRRLGFNVQVELPYGLLVNYMRSLELTNQSHLPQLAWNYLNDLLRTPVYVCFQPETIACGAIFLAAHECNVLLPMSPAWWVVFDSNGEDVIMVAKAAQALY</sequence>
<dbReference type="GO" id="GO:0006357">
    <property type="term" value="P:regulation of transcription by RNA polymerase II"/>
    <property type="evidence" value="ECO:0007669"/>
    <property type="project" value="InterPro"/>
</dbReference>
<dbReference type="OrthoDB" id="10264655at2759"/>
<accession>A0A2G5B3Y0</accession>
<feature type="domain" description="Cyclin-like" evidence="2">
    <location>
        <begin position="148"/>
        <end position="232"/>
    </location>
</feature>
<dbReference type="Pfam" id="PF00134">
    <property type="entry name" value="Cyclin_N"/>
    <property type="match status" value="1"/>
</dbReference>
<dbReference type="PANTHER" id="PTHR10026">
    <property type="entry name" value="CYCLIN"/>
    <property type="match status" value="1"/>
</dbReference>
<dbReference type="STRING" id="763665.A0A2G5B3Y0"/>
<evidence type="ECO:0000313" key="4">
    <source>
        <dbReference type="Proteomes" id="UP000242474"/>
    </source>
</evidence>
<dbReference type="GO" id="GO:0016538">
    <property type="term" value="F:cyclin-dependent protein serine/threonine kinase regulator activity"/>
    <property type="evidence" value="ECO:0007669"/>
    <property type="project" value="InterPro"/>
</dbReference>
<evidence type="ECO:0000256" key="1">
    <source>
        <dbReference type="RuleBase" id="RU000383"/>
    </source>
</evidence>
<dbReference type="EMBL" id="KZ303537">
    <property type="protein sequence ID" value="PIA13437.1"/>
    <property type="molecule type" value="Genomic_DNA"/>
</dbReference>
<proteinExistence type="inferred from homology"/>
<dbReference type="InterPro" id="IPR036915">
    <property type="entry name" value="Cyclin-like_sf"/>
</dbReference>
<dbReference type="InterPro" id="IPR006671">
    <property type="entry name" value="Cyclin_N"/>
</dbReference>
<feature type="non-terminal residue" evidence="3">
    <location>
        <position position="234"/>
    </location>
</feature>
<dbReference type="Proteomes" id="UP000242474">
    <property type="component" value="Unassembled WGS sequence"/>
</dbReference>
<keyword evidence="1" id="KW-0195">Cyclin</keyword>
<feature type="domain" description="Cyclin-like" evidence="2">
    <location>
        <begin position="32"/>
        <end position="135"/>
    </location>
</feature>
<organism evidence="3 4">
    <name type="scientific">Coemansia reversa (strain ATCC 12441 / NRRL 1564)</name>
    <dbReference type="NCBI Taxonomy" id="763665"/>
    <lineage>
        <taxon>Eukaryota</taxon>
        <taxon>Fungi</taxon>
        <taxon>Fungi incertae sedis</taxon>
        <taxon>Zoopagomycota</taxon>
        <taxon>Kickxellomycotina</taxon>
        <taxon>Kickxellomycetes</taxon>
        <taxon>Kickxellales</taxon>
        <taxon>Kickxellaceae</taxon>
        <taxon>Coemansia</taxon>
    </lineage>
</organism>
<dbReference type="PIRSF" id="PIRSF036580">
    <property type="entry name" value="Cyclin_L"/>
    <property type="match status" value="1"/>
</dbReference>
<keyword evidence="4" id="KW-1185">Reference proteome</keyword>
<dbReference type="CDD" id="cd20533">
    <property type="entry name" value="CYCLIN_CCNL_rpt2"/>
    <property type="match status" value="1"/>
</dbReference>
<dbReference type="Gene3D" id="1.10.472.10">
    <property type="entry name" value="Cyclin-like"/>
    <property type="match status" value="2"/>
</dbReference>
<dbReference type="SMART" id="SM00385">
    <property type="entry name" value="CYCLIN"/>
    <property type="match status" value="2"/>
</dbReference>
<dbReference type="InterPro" id="IPR043198">
    <property type="entry name" value="Cyclin/Ssn8"/>
</dbReference>
<gene>
    <name evidence="3" type="ORF">COEREDRAFT_36385</name>
</gene>
<comment type="similarity">
    <text evidence="1">Belongs to the cyclin family.</text>
</comment>
<reference evidence="3 4" key="1">
    <citation type="journal article" date="2015" name="Genome Biol. Evol.">
        <title>Phylogenomic analyses indicate that early fungi evolved digesting cell walls of algal ancestors of land plants.</title>
        <authorList>
            <person name="Chang Y."/>
            <person name="Wang S."/>
            <person name="Sekimoto S."/>
            <person name="Aerts A.L."/>
            <person name="Choi C."/>
            <person name="Clum A."/>
            <person name="LaButti K.M."/>
            <person name="Lindquist E.A."/>
            <person name="Yee Ngan C."/>
            <person name="Ohm R.A."/>
            <person name="Salamov A.A."/>
            <person name="Grigoriev I.V."/>
            <person name="Spatafora J.W."/>
            <person name="Berbee M.L."/>
        </authorList>
    </citation>
    <scope>NUCLEOTIDE SEQUENCE [LARGE SCALE GENOMIC DNA]</scope>
    <source>
        <strain evidence="3 4">NRRL 1564</strain>
    </source>
</reference>
<feature type="non-terminal residue" evidence="3">
    <location>
        <position position="1"/>
    </location>
</feature>